<comment type="caution">
    <text evidence="2">The sequence shown here is derived from an EMBL/GenBank/DDBJ whole genome shotgun (WGS) entry which is preliminary data.</text>
</comment>
<keyword evidence="1" id="KW-0732">Signal</keyword>
<evidence type="ECO:0008006" key="4">
    <source>
        <dbReference type="Google" id="ProtNLM"/>
    </source>
</evidence>
<evidence type="ECO:0000256" key="1">
    <source>
        <dbReference type="SAM" id="SignalP"/>
    </source>
</evidence>
<protein>
    <recommendedName>
        <fullName evidence="4">Lipoprotein</fullName>
    </recommendedName>
</protein>
<dbReference type="EMBL" id="SRMP02000050">
    <property type="protein sequence ID" value="MFN0293470.1"/>
    <property type="molecule type" value="Genomic_DNA"/>
</dbReference>
<name>A0ABW9JNV3_9SPHI</name>
<dbReference type="PROSITE" id="PS51257">
    <property type="entry name" value="PROKAR_LIPOPROTEIN"/>
    <property type="match status" value="1"/>
</dbReference>
<keyword evidence="3" id="KW-1185">Reference proteome</keyword>
<dbReference type="RefSeq" id="WP_138729143.1">
    <property type="nucleotide sequence ID" value="NZ_SRMP02000050.1"/>
</dbReference>
<gene>
    <name evidence="2" type="ORF">E5L68_018970</name>
</gene>
<accession>A0ABW9JNV3</accession>
<feature type="chain" id="PRO_5046875141" description="Lipoprotein" evidence="1">
    <location>
        <begin position="24"/>
        <end position="126"/>
    </location>
</feature>
<dbReference type="Proteomes" id="UP001517367">
    <property type="component" value="Unassembled WGS sequence"/>
</dbReference>
<feature type="signal peptide" evidence="1">
    <location>
        <begin position="1"/>
        <end position="23"/>
    </location>
</feature>
<organism evidence="2 3">
    <name type="scientific">Pedobacter helvus</name>
    <dbReference type="NCBI Taxonomy" id="2563444"/>
    <lineage>
        <taxon>Bacteria</taxon>
        <taxon>Pseudomonadati</taxon>
        <taxon>Bacteroidota</taxon>
        <taxon>Sphingobacteriia</taxon>
        <taxon>Sphingobacteriales</taxon>
        <taxon>Sphingobacteriaceae</taxon>
        <taxon>Pedobacter</taxon>
    </lineage>
</organism>
<evidence type="ECO:0000313" key="3">
    <source>
        <dbReference type="Proteomes" id="UP001517367"/>
    </source>
</evidence>
<proteinExistence type="predicted"/>
<evidence type="ECO:0000313" key="2">
    <source>
        <dbReference type="EMBL" id="MFN0293470.1"/>
    </source>
</evidence>
<sequence>MKTKNQFNFLSLLMLFASSFLFACKNGIGTSDMTGTYVNHAGGEYSVADDTLVVEHEQKNRFLIHRRTGFNLIREGKKGKREYETEEWKAIYDPKTEVMTETRRGKTITFYGDKMIVGSREYKKPN</sequence>
<reference evidence="2 3" key="1">
    <citation type="submission" date="2024-12" db="EMBL/GenBank/DDBJ databases">
        <authorList>
            <person name="Hu S."/>
        </authorList>
    </citation>
    <scope>NUCLEOTIDE SEQUENCE [LARGE SCALE GENOMIC DNA]</scope>
    <source>
        <strain evidence="2 3">P-25</strain>
    </source>
</reference>